<protein>
    <submittedName>
        <fullName evidence="2">Uncharacterized protein</fullName>
    </submittedName>
</protein>
<sequence length="74" mass="7981">MDTDLMLTVGLFLLALTLPALLNAYSSSTPPRGAAILLLISAVLIVTALVKHPSGYEFRELPDVVVRTVQRFIG</sequence>
<accession>A0A8G1EAI1</accession>
<feature type="transmembrane region" description="Helical" evidence="1">
    <location>
        <begin position="34"/>
        <end position="50"/>
    </location>
</feature>
<dbReference type="RefSeq" id="WP_220660858.1">
    <property type="nucleotide sequence ID" value="NZ_CP069370.1"/>
</dbReference>
<organism evidence="2 3">
    <name type="scientific">Neotabrizicola shimadae</name>
    <dbReference type="NCBI Taxonomy" id="2807096"/>
    <lineage>
        <taxon>Bacteria</taxon>
        <taxon>Pseudomonadati</taxon>
        <taxon>Pseudomonadota</taxon>
        <taxon>Alphaproteobacteria</taxon>
        <taxon>Rhodobacterales</taxon>
        <taxon>Paracoccaceae</taxon>
        <taxon>Neotabrizicola</taxon>
    </lineage>
</organism>
<proteinExistence type="predicted"/>
<evidence type="ECO:0000313" key="3">
    <source>
        <dbReference type="Proteomes" id="UP000826300"/>
    </source>
</evidence>
<dbReference type="KEGG" id="nsm:JO391_12720"/>
<keyword evidence="1" id="KW-1133">Transmembrane helix</keyword>
<dbReference type="Proteomes" id="UP000826300">
    <property type="component" value="Chromosome"/>
</dbReference>
<reference evidence="2" key="1">
    <citation type="submission" date="2021-02" db="EMBL/GenBank/DDBJ databases">
        <title>Rhodobacter shimadae sp. nov., an aerobic anoxygenic phototrophic bacterium isolated from a hot spring.</title>
        <authorList>
            <person name="Muramatsu S."/>
            <person name="Haruta S."/>
            <person name="Hirose S."/>
            <person name="Hanada S."/>
        </authorList>
    </citation>
    <scope>NUCLEOTIDE SEQUENCE</scope>
    <source>
        <strain evidence="2">N10</strain>
    </source>
</reference>
<evidence type="ECO:0000313" key="2">
    <source>
        <dbReference type="EMBL" id="QYZ68635.1"/>
    </source>
</evidence>
<dbReference type="EMBL" id="CP069370">
    <property type="protein sequence ID" value="QYZ68635.1"/>
    <property type="molecule type" value="Genomic_DNA"/>
</dbReference>
<keyword evidence="3" id="KW-1185">Reference proteome</keyword>
<keyword evidence="1" id="KW-0472">Membrane</keyword>
<dbReference type="AlphaFoldDB" id="A0A8G1EAI1"/>
<gene>
    <name evidence="2" type="ORF">JO391_12720</name>
</gene>
<name>A0A8G1EAI1_9RHOB</name>
<keyword evidence="1" id="KW-0812">Transmembrane</keyword>
<evidence type="ECO:0000256" key="1">
    <source>
        <dbReference type="SAM" id="Phobius"/>
    </source>
</evidence>